<organism evidence="1 2">
    <name type="scientific">Brachybacterium ginsengisoli</name>
    <dbReference type="NCBI Taxonomy" id="1331682"/>
    <lineage>
        <taxon>Bacteria</taxon>
        <taxon>Bacillati</taxon>
        <taxon>Actinomycetota</taxon>
        <taxon>Actinomycetes</taxon>
        <taxon>Micrococcales</taxon>
        <taxon>Dermabacteraceae</taxon>
        <taxon>Brachybacterium</taxon>
    </lineage>
</organism>
<accession>A0A291GYD8</accession>
<dbReference type="OrthoDB" id="7837405at2"/>
<proteinExistence type="predicted"/>
<protein>
    <recommendedName>
        <fullName evidence="3">Kinase</fullName>
    </recommendedName>
</protein>
<dbReference type="EMBL" id="CP023564">
    <property type="protein sequence ID" value="ATG55208.1"/>
    <property type="molecule type" value="Genomic_DNA"/>
</dbReference>
<evidence type="ECO:0008006" key="3">
    <source>
        <dbReference type="Google" id="ProtNLM"/>
    </source>
</evidence>
<dbReference type="InterPro" id="IPR027417">
    <property type="entry name" value="P-loop_NTPase"/>
</dbReference>
<dbReference type="Pfam" id="PF13671">
    <property type="entry name" value="AAA_33"/>
    <property type="match status" value="1"/>
</dbReference>
<dbReference type="RefSeq" id="WP_096799672.1">
    <property type="nucleotide sequence ID" value="NZ_CP023564.1"/>
</dbReference>
<dbReference type="SUPFAM" id="SSF52540">
    <property type="entry name" value="P-loop containing nucleoside triphosphate hydrolases"/>
    <property type="match status" value="1"/>
</dbReference>
<dbReference type="AlphaFoldDB" id="A0A291GYD8"/>
<reference evidence="1 2" key="1">
    <citation type="journal article" date="2014" name="Int. J. Syst. Evol. Microbiol.">
        <title>Brachybacterium ginsengisoli sp. nov., isolated from soil of a ginseng field.</title>
        <authorList>
            <person name="Hoang V.A."/>
            <person name="Kim Y.J."/>
            <person name="Nguyen N.L."/>
            <person name="Yang D.C."/>
        </authorList>
    </citation>
    <scope>NUCLEOTIDE SEQUENCE [LARGE SCALE GENOMIC DNA]</scope>
    <source>
        <strain evidence="1 2">DCY80</strain>
    </source>
</reference>
<name>A0A291GYD8_9MICO</name>
<dbReference type="KEGG" id="bgg:CFK41_10880"/>
<dbReference type="Gene3D" id="3.40.50.300">
    <property type="entry name" value="P-loop containing nucleotide triphosphate hydrolases"/>
    <property type="match status" value="1"/>
</dbReference>
<evidence type="ECO:0000313" key="1">
    <source>
        <dbReference type="EMBL" id="ATG55208.1"/>
    </source>
</evidence>
<gene>
    <name evidence="1" type="ORF">CFK41_10880</name>
</gene>
<keyword evidence="2" id="KW-1185">Reference proteome</keyword>
<dbReference type="Proteomes" id="UP000217889">
    <property type="component" value="Chromosome"/>
</dbReference>
<sequence length="191" mass="20897">MTARPILLLLNGAPGSGKSTLAARAAARRPLALALDIDTLKHSLGDWDRDLHASGLQARRLALALARAHLDDGHDVVIGQYLARTPFLVELEALAEQCGARFVETALVLDVPTLAERLMARRRAPDRPEQTANDRFVGPEDAEDLVASLEQLLARRPHARRLDASRPLQDMLAELESLLPGAQDDSRRTAR</sequence>
<evidence type="ECO:0000313" key="2">
    <source>
        <dbReference type="Proteomes" id="UP000217889"/>
    </source>
</evidence>